<keyword evidence="6" id="KW-1185">Reference proteome</keyword>
<evidence type="ECO:0000256" key="2">
    <source>
        <dbReference type="ARBA" id="ARBA00022801"/>
    </source>
</evidence>
<feature type="signal peptide" evidence="3">
    <location>
        <begin position="1"/>
        <end position="27"/>
    </location>
</feature>
<dbReference type="SUPFAM" id="SSF49373">
    <property type="entry name" value="Invasin/intimin cell-adhesion fragments"/>
    <property type="match status" value="1"/>
</dbReference>
<dbReference type="InterPro" id="IPR008964">
    <property type="entry name" value="Invasin/intimin_cell_adhesion"/>
</dbReference>
<dbReference type="InterPro" id="IPR011330">
    <property type="entry name" value="Glyco_hydro/deAcase_b/a-brl"/>
</dbReference>
<feature type="domain" description="NodB homology" evidence="4">
    <location>
        <begin position="54"/>
        <end position="231"/>
    </location>
</feature>
<dbReference type="RefSeq" id="WP_269881697.1">
    <property type="nucleotide sequence ID" value="NZ_JAQAGZ010000007.1"/>
</dbReference>
<dbReference type="InterPro" id="IPR002509">
    <property type="entry name" value="NODB_dom"/>
</dbReference>
<proteinExistence type="predicted"/>
<dbReference type="Proteomes" id="UP001527882">
    <property type="component" value="Unassembled WGS sequence"/>
</dbReference>
<keyword evidence="2" id="KW-0378">Hydrolase</keyword>
<dbReference type="PANTHER" id="PTHR10587">
    <property type="entry name" value="GLYCOSYL TRANSFERASE-RELATED"/>
    <property type="match status" value="1"/>
</dbReference>
<dbReference type="Gene3D" id="2.60.40.1080">
    <property type="match status" value="1"/>
</dbReference>
<dbReference type="InterPro" id="IPR050248">
    <property type="entry name" value="Polysacc_deacetylase_ArnD"/>
</dbReference>
<keyword evidence="1" id="KW-0479">Metal-binding</keyword>
<evidence type="ECO:0000313" key="5">
    <source>
        <dbReference type="EMBL" id="MCZ8513207.1"/>
    </source>
</evidence>
<dbReference type="SMART" id="SM00635">
    <property type="entry name" value="BID_2"/>
    <property type="match status" value="1"/>
</dbReference>
<gene>
    <name evidence="5" type="ORF">O9H85_12375</name>
</gene>
<name>A0ABT4Q8K6_9BACL</name>
<comment type="caution">
    <text evidence="5">The sequence shown here is derived from an EMBL/GenBank/DDBJ whole genome shotgun (WGS) entry which is preliminary data.</text>
</comment>
<dbReference type="PANTHER" id="PTHR10587:SF133">
    <property type="entry name" value="CHITIN DEACETYLASE 1-RELATED"/>
    <property type="match status" value="1"/>
</dbReference>
<reference evidence="5 6" key="1">
    <citation type="submission" date="2022-12" db="EMBL/GenBank/DDBJ databases">
        <title>Draft genome sequence of Paenibacillus sp. dW9.</title>
        <authorList>
            <person name="Choi E.-W."/>
            <person name="Kim D.-U."/>
        </authorList>
    </citation>
    <scope>NUCLEOTIDE SEQUENCE [LARGE SCALE GENOMIC DNA]</scope>
    <source>
        <strain evidence="6">dW9</strain>
    </source>
</reference>
<evidence type="ECO:0000313" key="6">
    <source>
        <dbReference type="Proteomes" id="UP001527882"/>
    </source>
</evidence>
<dbReference type="Pfam" id="PF02368">
    <property type="entry name" value="Big_2"/>
    <property type="match status" value="1"/>
</dbReference>
<dbReference type="InterPro" id="IPR003343">
    <property type="entry name" value="Big_2"/>
</dbReference>
<evidence type="ECO:0000259" key="4">
    <source>
        <dbReference type="PROSITE" id="PS51677"/>
    </source>
</evidence>
<dbReference type="Pfam" id="PF01522">
    <property type="entry name" value="Polysacc_deac_1"/>
    <property type="match status" value="1"/>
</dbReference>
<evidence type="ECO:0000256" key="3">
    <source>
        <dbReference type="SAM" id="SignalP"/>
    </source>
</evidence>
<evidence type="ECO:0000256" key="1">
    <source>
        <dbReference type="ARBA" id="ARBA00022723"/>
    </source>
</evidence>
<dbReference type="CDD" id="cd10917">
    <property type="entry name" value="CE4_NodB_like_6s_7s"/>
    <property type="match status" value="1"/>
</dbReference>
<dbReference type="PROSITE" id="PS51677">
    <property type="entry name" value="NODB"/>
    <property type="match status" value="1"/>
</dbReference>
<feature type="chain" id="PRO_5045803379" evidence="3">
    <location>
        <begin position="28"/>
        <end position="363"/>
    </location>
</feature>
<sequence>MKKWIPLSAITVCFFWLTGINSVPANASPQCAAMADMSAKYPDYAKQGGKPDQRQVALTFDDGPDTVYTPKILDELKENHAKATFFLIGSRAEAHPDIVKRIVNEGSDVANHTYDHRRLTDIPFDQFQKEVLDTGKILKQITGHKPQFFRPPYTCIAEEQVKWLVDQKIYTIFWNVDTQDWMEQPADQVEAHVFNQIRPGAIIVMHSTVGNTAEALPRIIKRLRDQGFEPVSVSQLLGVSAYADENQSGPNSNESANANTSSKVISERVADNVYGKPQPPKSAIELDSTDYSLVVKENMDTSVFNSVYGSKRNDVTKYSTFSTADPTIVTVDPTGTMTGLKRGETVLTATYKDMKTTAKITVY</sequence>
<dbReference type="EMBL" id="JAQAGZ010000007">
    <property type="protein sequence ID" value="MCZ8513207.1"/>
    <property type="molecule type" value="Genomic_DNA"/>
</dbReference>
<accession>A0ABT4Q8K6</accession>
<dbReference type="SUPFAM" id="SSF88713">
    <property type="entry name" value="Glycoside hydrolase/deacetylase"/>
    <property type="match status" value="1"/>
</dbReference>
<protein>
    <submittedName>
        <fullName evidence="5">Polysaccharide deacetylase family protein</fullName>
    </submittedName>
</protein>
<keyword evidence="3" id="KW-0732">Signal</keyword>
<organism evidence="5 6">
    <name type="scientific">Paenibacillus gyeongsangnamensis</name>
    <dbReference type="NCBI Taxonomy" id="3388067"/>
    <lineage>
        <taxon>Bacteria</taxon>
        <taxon>Bacillati</taxon>
        <taxon>Bacillota</taxon>
        <taxon>Bacilli</taxon>
        <taxon>Bacillales</taxon>
        <taxon>Paenibacillaceae</taxon>
        <taxon>Paenibacillus</taxon>
    </lineage>
</organism>
<dbReference type="Gene3D" id="3.20.20.370">
    <property type="entry name" value="Glycoside hydrolase/deacetylase"/>
    <property type="match status" value="1"/>
</dbReference>